<sequence length="539" mass="55485">MLLRCCLFFSSSEGNLVFGNAQLFASSVLPRYFKHGNFSSFQRQLNYFSWRKVVSKGGGGKTSSSEKPQVFYNRALKGQDRTKILDLKRKPSATTAGKNATHTTPASDQQPLSKYSGVDPDDDLAALTKILPPKIVSWTEPSIDRRRSIGGSSDGPSAAGGGGGGGRIGGSGYGRSGGRPGGSGESGHLRNGGIPSSFSAGRGGGGGGKTSLRLNPENARHSFCGWQSPRGHANGGHGVGGGVGRGSSSIGENVAFGKRQDCRVYGWERSPTKCRQDGGGGGGRGVDESTSIQNVLTAAQLEIEDRRSTSAELCSKNVIPNPLRTPWVARTATIDPPSVPIPDPLPLPPLVAPTIQASLPAVPNNNHPAADPTSLRLVFASPTDALQPLSPPKQVGVNVGTPTRSSPFTSSRDASVEGKKFGSFDVKNFGDSLLGSGGDGAMGHGDTKREGQGRGSVPSSADGSTRASSAAQLGNDMVTKAFGSGGGCGGAAAAALLLSFPGPEPGQPRGGVLSPNRVLPLTPSPLSLDRPEDRLLGTW</sequence>
<keyword evidence="7" id="KW-0346">Stress response</keyword>
<dbReference type="STRING" id="2880.D8LLZ2"/>
<evidence type="ECO:0000256" key="1">
    <source>
        <dbReference type="ARBA" id="ARBA00004123"/>
    </source>
</evidence>
<feature type="region of interest" description="Disordered" evidence="5">
    <location>
        <begin position="435"/>
        <end position="469"/>
    </location>
</feature>
<evidence type="ECO:0000313" key="7">
    <source>
        <dbReference type="EMBL" id="CBN77206.1"/>
    </source>
</evidence>
<accession>D8LLZ2</accession>
<feature type="compositionally biased region" description="Gly residues" evidence="5">
    <location>
        <begin position="158"/>
        <end position="185"/>
    </location>
</feature>
<evidence type="ECO:0000259" key="6">
    <source>
        <dbReference type="SMART" id="SM00415"/>
    </source>
</evidence>
<evidence type="ECO:0000313" key="8">
    <source>
        <dbReference type="Proteomes" id="UP000002630"/>
    </source>
</evidence>
<proteinExistence type="inferred from homology"/>
<dbReference type="Proteomes" id="UP000002630">
    <property type="component" value="Linkage Group LG17"/>
</dbReference>
<organism evidence="7 8">
    <name type="scientific">Ectocarpus siliculosus</name>
    <name type="common">Brown alga</name>
    <name type="synonym">Conferva siliculosa</name>
    <dbReference type="NCBI Taxonomy" id="2880"/>
    <lineage>
        <taxon>Eukaryota</taxon>
        <taxon>Sar</taxon>
        <taxon>Stramenopiles</taxon>
        <taxon>Ochrophyta</taxon>
        <taxon>PX clade</taxon>
        <taxon>Phaeophyceae</taxon>
        <taxon>Ectocarpales</taxon>
        <taxon>Ectocarpaceae</taxon>
        <taxon>Ectocarpus</taxon>
    </lineage>
</organism>
<keyword evidence="2" id="KW-0238">DNA-binding</keyword>
<protein>
    <submittedName>
        <fullName evidence="7">Heat Shock transcription factor</fullName>
    </submittedName>
</protein>
<comment type="subcellular location">
    <subcellularLocation>
        <location evidence="1">Nucleus</location>
    </subcellularLocation>
</comment>
<dbReference type="Pfam" id="PF00447">
    <property type="entry name" value="HSF_DNA-bind"/>
    <property type="match status" value="1"/>
</dbReference>
<dbReference type="AlphaFoldDB" id="D8LLZ2"/>
<dbReference type="EMBL" id="FN648575">
    <property type="protein sequence ID" value="CBN77206.1"/>
    <property type="molecule type" value="Genomic_DNA"/>
</dbReference>
<dbReference type="InParanoid" id="D8LLZ2"/>
<keyword evidence="3" id="KW-0539">Nucleus</keyword>
<feature type="region of interest" description="Disordered" evidence="5">
    <location>
        <begin position="86"/>
        <end position="119"/>
    </location>
</feature>
<evidence type="ECO:0000256" key="3">
    <source>
        <dbReference type="ARBA" id="ARBA00023242"/>
    </source>
</evidence>
<dbReference type="GO" id="GO:0005634">
    <property type="term" value="C:nucleus"/>
    <property type="evidence" value="ECO:0007669"/>
    <property type="project" value="UniProtKB-SubCell"/>
</dbReference>
<dbReference type="PANTHER" id="PTHR10015">
    <property type="entry name" value="HEAT SHOCK TRANSCRIPTION FACTOR"/>
    <property type="match status" value="1"/>
</dbReference>
<feature type="compositionally biased region" description="Polar residues" evidence="5">
    <location>
        <begin position="457"/>
        <end position="469"/>
    </location>
</feature>
<evidence type="ECO:0000256" key="5">
    <source>
        <dbReference type="SAM" id="MobiDB-lite"/>
    </source>
</evidence>
<dbReference type="Gene3D" id="1.10.10.10">
    <property type="entry name" value="Winged helix-like DNA-binding domain superfamily/Winged helix DNA-binding domain"/>
    <property type="match status" value="1"/>
</dbReference>
<dbReference type="GO" id="GO:0043565">
    <property type="term" value="F:sequence-specific DNA binding"/>
    <property type="evidence" value="ECO:0007669"/>
    <property type="project" value="InterPro"/>
</dbReference>
<dbReference type="InterPro" id="IPR000232">
    <property type="entry name" value="HSF_DNA-bd"/>
</dbReference>
<dbReference type="EMBL" id="FN649742">
    <property type="protein sequence ID" value="CBN77206.1"/>
    <property type="molecule type" value="Genomic_DNA"/>
</dbReference>
<evidence type="ECO:0000256" key="4">
    <source>
        <dbReference type="RuleBase" id="RU004020"/>
    </source>
</evidence>
<feature type="region of interest" description="Disordered" evidence="5">
    <location>
        <begin position="384"/>
        <end position="415"/>
    </location>
</feature>
<feature type="compositionally biased region" description="Basic and acidic residues" evidence="5">
    <location>
        <begin position="529"/>
        <end position="539"/>
    </location>
</feature>
<dbReference type="PANTHER" id="PTHR10015:SF427">
    <property type="entry name" value="HEAT SHOCK FACTOR PROTEIN"/>
    <property type="match status" value="1"/>
</dbReference>
<feature type="region of interest" description="Disordered" evidence="5">
    <location>
        <begin position="498"/>
        <end position="539"/>
    </location>
</feature>
<dbReference type="InterPro" id="IPR036390">
    <property type="entry name" value="WH_DNA-bd_sf"/>
</dbReference>
<gene>
    <name evidence="7" type="primary">HSF</name>
    <name evidence="7" type="ORF">Esi_0038_0083</name>
</gene>
<dbReference type="SUPFAM" id="SSF46785">
    <property type="entry name" value="Winged helix' DNA-binding domain"/>
    <property type="match status" value="1"/>
</dbReference>
<dbReference type="OrthoDB" id="60033at2759"/>
<dbReference type="GO" id="GO:0003700">
    <property type="term" value="F:DNA-binding transcription factor activity"/>
    <property type="evidence" value="ECO:0007669"/>
    <property type="project" value="InterPro"/>
</dbReference>
<comment type="similarity">
    <text evidence="4">Belongs to the HSF family.</text>
</comment>
<evidence type="ECO:0000256" key="2">
    <source>
        <dbReference type="ARBA" id="ARBA00023125"/>
    </source>
</evidence>
<dbReference type="InterPro" id="IPR036388">
    <property type="entry name" value="WH-like_DNA-bd_sf"/>
</dbReference>
<dbReference type="PRINTS" id="PR00056">
    <property type="entry name" value="HSFDOMAIN"/>
</dbReference>
<feature type="compositionally biased region" description="Polar residues" evidence="5">
    <location>
        <begin position="92"/>
        <end position="113"/>
    </location>
</feature>
<reference evidence="7 8" key="1">
    <citation type="journal article" date="2010" name="Nature">
        <title>The Ectocarpus genome and the independent evolution of multicellularity in brown algae.</title>
        <authorList>
            <person name="Cock J.M."/>
            <person name="Sterck L."/>
            <person name="Rouze P."/>
            <person name="Scornet D."/>
            <person name="Allen A.E."/>
            <person name="Amoutzias G."/>
            <person name="Anthouard V."/>
            <person name="Artiguenave F."/>
            <person name="Aury J.M."/>
            <person name="Badger J.H."/>
            <person name="Beszteri B."/>
            <person name="Billiau K."/>
            <person name="Bonnet E."/>
            <person name="Bothwell J.H."/>
            <person name="Bowler C."/>
            <person name="Boyen C."/>
            <person name="Brownlee C."/>
            <person name="Carrano C.J."/>
            <person name="Charrier B."/>
            <person name="Cho G.Y."/>
            <person name="Coelho S.M."/>
            <person name="Collen J."/>
            <person name="Corre E."/>
            <person name="Da Silva C."/>
            <person name="Delage L."/>
            <person name="Delaroque N."/>
            <person name="Dittami S.M."/>
            <person name="Doulbeau S."/>
            <person name="Elias M."/>
            <person name="Farnham G."/>
            <person name="Gachon C.M."/>
            <person name="Gschloessl B."/>
            <person name="Heesch S."/>
            <person name="Jabbari K."/>
            <person name="Jubin C."/>
            <person name="Kawai H."/>
            <person name="Kimura K."/>
            <person name="Kloareg B."/>
            <person name="Kupper F.C."/>
            <person name="Lang D."/>
            <person name="Le Bail A."/>
            <person name="Leblanc C."/>
            <person name="Lerouge P."/>
            <person name="Lohr M."/>
            <person name="Lopez P.J."/>
            <person name="Martens C."/>
            <person name="Maumus F."/>
            <person name="Michel G."/>
            <person name="Miranda-Saavedra D."/>
            <person name="Morales J."/>
            <person name="Moreau H."/>
            <person name="Motomura T."/>
            <person name="Nagasato C."/>
            <person name="Napoli C.A."/>
            <person name="Nelson D.R."/>
            <person name="Nyvall-Collen P."/>
            <person name="Peters A.F."/>
            <person name="Pommier C."/>
            <person name="Potin P."/>
            <person name="Poulain J."/>
            <person name="Quesneville H."/>
            <person name="Read B."/>
            <person name="Rensing S.A."/>
            <person name="Ritter A."/>
            <person name="Rousvoal S."/>
            <person name="Samanta M."/>
            <person name="Samson G."/>
            <person name="Schroeder D.C."/>
            <person name="Segurens B."/>
            <person name="Strittmatter M."/>
            <person name="Tonon T."/>
            <person name="Tregear J.W."/>
            <person name="Valentin K."/>
            <person name="von Dassow P."/>
            <person name="Yamagishi T."/>
            <person name="Van de Peer Y."/>
            <person name="Wincker P."/>
        </authorList>
    </citation>
    <scope>NUCLEOTIDE SEQUENCE [LARGE SCALE GENOMIC DNA]</scope>
    <source>
        <strain evidence="8">Ec32 / CCAP1310/4</strain>
    </source>
</reference>
<name>D8LLZ2_ECTSI</name>
<keyword evidence="8" id="KW-1185">Reference proteome</keyword>
<feature type="compositionally biased region" description="Low complexity" evidence="5">
    <location>
        <begin position="401"/>
        <end position="412"/>
    </location>
</feature>
<feature type="region of interest" description="Disordered" evidence="5">
    <location>
        <begin position="138"/>
        <end position="215"/>
    </location>
</feature>
<feature type="domain" description="HSF-type DNA-binding" evidence="6">
    <location>
        <begin position="8"/>
        <end position="90"/>
    </location>
</feature>
<dbReference type="SMART" id="SM00415">
    <property type="entry name" value="HSF"/>
    <property type="match status" value="1"/>
</dbReference>